<protein>
    <recommendedName>
        <fullName evidence="3">Outer dense fiber protein 1</fullName>
    </recommendedName>
</protein>
<evidence type="ECO:0000313" key="2">
    <source>
        <dbReference type="Proteomes" id="UP001214576"/>
    </source>
</evidence>
<comment type="caution">
    <text evidence="1">The sequence shown here is derived from an EMBL/GenBank/DDBJ whole genome shotgun (WGS) entry which is preliminary data.</text>
</comment>
<dbReference type="InterPro" id="IPR008978">
    <property type="entry name" value="HSP20-like_chaperone"/>
</dbReference>
<proteinExistence type="predicted"/>
<dbReference type="Gene3D" id="2.60.40.790">
    <property type="match status" value="1"/>
</dbReference>
<dbReference type="Proteomes" id="UP001214576">
    <property type="component" value="Unassembled WGS sequence"/>
</dbReference>
<dbReference type="PANTHER" id="PTHR17125:SF2">
    <property type="entry name" value="OUTER DENSE FIBER PROTEIN 1"/>
    <property type="match status" value="1"/>
</dbReference>
<dbReference type="EMBL" id="JAKZEL010000010">
    <property type="protein sequence ID" value="KAI4539623.1"/>
    <property type="molecule type" value="Genomic_DNA"/>
</dbReference>
<dbReference type="AlphaFoldDB" id="A0AAD4Y9G7"/>
<evidence type="ECO:0000313" key="1">
    <source>
        <dbReference type="EMBL" id="KAI4539623.1"/>
    </source>
</evidence>
<name>A0AAD4Y9G7_OVIAM</name>
<accession>A0AAD4Y9G7</accession>
<dbReference type="GO" id="GO:0001520">
    <property type="term" value="C:outer dense fiber"/>
    <property type="evidence" value="ECO:0007669"/>
    <property type="project" value="TreeGrafter"/>
</dbReference>
<organism evidence="1 2">
    <name type="scientific">Ovis ammon polii</name>
    <dbReference type="NCBI Taxonomy" id="230172"/>
    <lineage>
        <taxon>Eukaryota</taxon>
        <taxon>Metazoa</taxon>
        <taxon>Chordata</taxon>
        <taxon>Craniata</taxon>
        <taxon>Vertebrata</taxon>
        <taxon>Euteleostomi</taxon>
        <taxon>Mammalia</taxon>
        <taxon>Eutheria</taxon>
        <taxon>Laurasiatheria</taxon>
        <taxon>Artiodactyla</taxon>
        <taxon>Ruminantia</taxon>
        <taxon>Pecora</taxon>
        <taxon>Bovidae</taxon>
        <taxon>Caprinae</taxon>
        <taxon>Ovis</taxon>
    </lineage>
</organism>
<dbReference type="InterPro" id="IPR037389">
    <property type="entry name" value="ODFP"/>
</dbReference>
<keyword evidence="2" id="KW-1185">Reference proteome</keyword>
<gene>
    <name evidence="1" type="ORF">MG293_010018</name>
</gene>
<reference evidence="1" key="1">
    <citation type="submission" date="2022-03" db="EMBL/GenBank/DDBJ databases">
        <title>Genomic analyses of argali, domestic sheep and their hybrids provide insights into chromosomal evolution, heterosis and genetic basis of agronomic traits.</title>
        <authorList>
            <person name="Li M."/>
        </authorList>
    </citation>
    <scope>NUCLEOTIDE SEQUENCE</scope>
    <source>
        <strain evidence="1">CAU-MHL-2022a</strain>
        <tissue evidence="1">Skin</tissue>
    </source>
</reference>
<evidence type="ECO:0008006" key="3">
    <source>
        <dbReference type="Google" id="ProtNLM"/>
    </source>
</evidence>
<sequence>MAALSCLLDSVRRDIKKVDRELRQLRCIDELSARCLCDLYVHPYCCCDLHPYPYCLCYAKRPRSCGLCDLYPCCLCDVKLYCLRPSLRSLERKAIRAIEDEKRELAKLRRTTNRILASSCCSSNILGSVNVCGFEPDQVKVRVKDGKVCVSAERENRYDCLGSKKYSYMNICKEFSLPPQQNGCLNQPVKTELTAVLCLVGVSFLEKHQQVPGGLRMPVLQLVPNEHTAPRHGTQQQAGPGQPVSLFILQQSHNL</sequence>
<dbReference type="PANTHER" id="PTHR17125">
    <property type="entry name" value="OUTER DENSE FIBER PROTEIN 1"/>
    <property type="match status" value="1"/>
</dbReference>